<evidence type="ECO:0000313" key="2">
    <source>
        <dbReference type="Proteomes" id="UP000759298"/>
    </source>
</evidence>
<protein>
    <submittedName>
        <fullName evidence="1">Uncharacterized protein</fullName>
    </submittedName>
</protein>
<dbReference type="EMBL" id="JAHWXP010000003">
    <property type="protein sequence ID" value="MBY8337636.1"/>
    <property type="molecule type" value="Genomic_DNA"/>
</dbReference>
<gene>
    <name evidence="1" type="ORF">KYN89_11345</name>
</gene>
<comment type="caution">
    <text evidence="1">The sequence shown here is derived from an EMBL/GenBank/DDBJ whole genome shotgun (WGS) entry which is preliminary data.</text>
</comment>
<proteinExistence type="predicted"/>
<accession>A0ABS7PEZ0</accession>
<keyword evidence="2" id="KW-1185">Reference proteome</keyword>
<evidence type="ECO:0000313" key="1">
    <source>
        <dbReference type="EMBL" id="MBY8337636.1"/>
    </source>
</evidence>
<name>A0ABS7PEZ0_9SPHN</name>
<sequence>MQFIVDLHQTHCSTFKRFDYEAYMHRLPGLSSESLRVDHRRAEAVAFAPEIAMARVAFAKFRRISISSGERTTGPALQSVRMTRQAATALNVPRGLRKILFIQRLA</sequence>
<dbReference type="Proteomes" id="UP000759298">
    <property type="component" value="Unassembled WGS sequence"/>
</dbReference>
<reference evidence="1 2" key="1">
    <citation type="submission" date="2021-07" db="EMBL/GenBank/DDBJ databases">
        <title>Alteriqipengyuania abyssalis NZ-12B nov, sp.nov isolated from deep sea sponge in pacific ocean.</title>
        <authorList>
            <person name="Tareen S."/>
            <person name="Wink J."/>
        </authorList>
    </citation>
    <scope>NUCLEOTIDE SEQUENCE [LARGE SCALE GENOMIC DNA]</scope>
    <source>
        <strain evidence="1 2">NZ-12B</strain>
    </source>
</reference>
<organism evidence="1 2">
    <name type="scientific">Alteriqipengyuania abyssalis</name>
    <dbReference type="NCBI Taxonomy" id="2860200"/>
    <lineage>
        <taxon>Bacteria</taxon>
        <taxon>Pseudomonadati</taxon>
        <taxon>Pseudomonadota</taxon>
        <taxon>Alphaproteobacteria</taxon>
        <taxon>Sphingomonadales</taxon>
        <taxon>Erythrobacteraceae</taxon>
        <taxon>Alteriqipengyuania</taxon>
    </lineage>
</organism>
<dbReference type="RefSeq" id="WP_222825574.1">
    <property type="nucleotide sequence ID" value="NZ_JAHWXP010000003.1"/>
</dbReference>